<gene>
    <name evidence="3" type="ORF">HNR53_003623</name>
</gene>
<feature type="domain" description="SLH" evidence="2">
    <location>
        <begin position="159"/>
        <end position="222"/>
    </location>
</feature>
<dbReference type="InterPro" id="IPR001119">
    <property type="entry name" value="SLH_dom"/>
</dbReference>
<dbReference type="PANTHER" id="PTHR43308">
    <property type="entry name" value="OUTER MEMBRANE PROTEIN ALPHA-RELATED"/>
    <property type="match status" value="1"/>
</dbReference>
<evidence type="ECO:0000256" key="1">
    <source>
        <dbReference type="ARBA" id="ARBA00022729"/>
    </source>
</evidence>
<dbReference type="PROSITE" id="PS51272">
    <property type="entry name" value="SLH"/>
    <property type="match status" value="3"/>
</dbReference>
<evidence type="ECO:0000313" key="4">
    <source>
        <dbReference type="Proteomes" id="UP000531594"/>
    </source>
</evidence>
<protein>
    <recommendedName>
        <fullName evidence="2">SLH domain-containing protein</fullName>
    </recommendedName>
</protein>
<comment type="caution">
    <text evidence="3">The sequence shown here is derived from an EMBL/GenBank/DDBJ whole genome shotgun (WGS) entry which is preliminary data.</text>
</comment>
<accession>A0A7X0HUC6</accession>
<proteinExistence type="predicted"/>
<organism evidence="3 4">
    <name type="scientific">Bacillus benzoevorans</name>
    <dbReference type="NCBI Taxonomy" id="1456"/>
    <lineage>
        <taxon>Bacteria</taxon>
        <taxon>Bacillati</taxon>
        <taxon>Bacillota</taxon>
        <taxon>Bacilli</taxon>
        <taxon>Bacillales</taxon>
        <taxon>Bacillaceae</taxon>
        <taxon>Bacillus</taxon>
    </lineage>
</organism>
<name>A0A7X0HUC6_9BACI</name>
<evidence type="ECO:0000259" key="2">
    <source>
        <dbReference type="PROSITE" id="PS51272"/>
    </source>
</evidence>
<keyword evidence="1" id="KW-0732">Signal</keyword>
<dbReference type="EMBL" id="JACHGK010000015">
    <property type="protein sequence ID" value="MBB6446956.1"/>
    <property type="molecule type" value="Genomic_DNA"/>
</dbReference>
<dbReference type="Pfam" id="PF00395">
    <property type="entry name" value="SLH"/>
    <property type="match status" value="3"/>
</dbReference>
<dbReference type="Proteomes" id="UP000531594">
    <property type="component" value="Unassembled WGS sequence"/>
</dbReference>
<sequence>MNMKESDSMHSTKKHFFSRIICLPLLVVLLILSQAGISSAATFSDVSKNQFFYNAVEEASSKGYIVGYSDGTFKPYETLSRLHGVLILSRVLNTNTDNITQQVFTDVPPSYVHYKAITGIARDGIIKGYSDNTFRRYDPLTRGQMALALYRTFDFTQHAVKPIPFTDVPDKYKEAVTALYSAGVTLGKEGTTFGTYDTITRGEFTVLLMNAFKASKRDMTAPGISFTSHSLVDGVLDLLDLKTDLTVRFTFGTDVNTGARVGDKLVYSVSSTKQDYDNTIVLKQADLDKGYAEAVIGTSALQNLLGGLTGGLLGDVTGILDASAGVESAGLGDTLGAVLGVLPGLPNVPVLNLGETVTGVVTDTVGTATDSTDVVTGLLHTDKLLGLPVTGLVDGAVELVDGVVVTVVDGVITNIVGAAADGLLSGSEKVTITVHLEDDAANRSDDTSGTYQFQVTDLLGL</sequence>
<feature type="domain" description="SLH" evidence="2">
    <location>
        <begin position="103"/>
        <end position="157"/>
    </location>
</feature>
<keyword evidence="4" id="KW-1185">Reference proteome</keyword>
<evidence type="ECO:0000313" key="3">
    <source>
        <dbReference type="EMBL" id="MBB6446956.1"/>
    </source>
</evidence>
<dbReference type="InterPro" id="IPR051465">
    <property type="entry name" value="Cell_Envelope_Struct_Comp"/>
</dbReference>
<feature type="domain" description="SLH" evidence="2">
    <location>
        <begin position="39"/>
        <end position="102"/>
    </location>
</feature>
<reference evidence="3 4" key="1">
    <citation type="submission" date="2020-08" db="EMBL/GenBank/DDBJ databases">
        <title>Genomic Encyclopedia of Type Strains, Phase IV (KMG-IV): sequencing the most valuable type-strain genomes for metagenomic binning, comparative biology and taxonomic classification.</title>
        <authorList>
            <person name="Goeker M."/>
        </authorList>
    </citation>
    <scope>NUCLEOTIDE SEQUENCE [LARGE SCALE GENOMIC DNA]</scope>
    <source>
        <strain evidence="3 4">DSM 5391</strain>
    </source>
</reference>
<dbReference type="RefSeq" id="WP_184528438.1">
    <property type="nucleotide sequence ID" value="NZ_JBHLZA010000010.1"/>
</dbReference>
<dbReference type="AlphaFoldDB" id="A0A7X0HUC6"/>